<dbReference type="InterPro" id="IPR036259">
    <property type="entry name" value="MFS_trans_sf"/>
</dbReference>
<proteinExistence type="predicted"/>
<evidence type="ECO:0000256" key="4">
    <source>
        <dbReference type="ARBA" id="ARBA00023136"/>
    </source>
</evidence>
<evidence type="ECO:0000259" key="6">
    <source>
        <dbReference type="Pfam" id="PF06813"/>
    </source>
</evidence>
<feature type="transmembrane region" description="Helical" evidence="5">
    <location>
        <begin position="223"/>
        <end position="243"/>
    </location>
</feature>
<name>A0A2P5CJ35_PARAD</name>
<protein>
    <submittedName>
        <fullName evidence="8">Major facilitator</fullName>
    </submittedName>
</protein>
<reference evidence="9" key="1">
    <citation type="submission" date="2016-06" db="EMBL/GenBank/DDBJ databases">
        <title>Parallel loss of symbiosis genes in relatives of nitrogen-fixing non-legume Parasponia.</title>
        <authorList>
            <person name="Van Velzen R."/>
            <person name="Holmer R."/>
            <person name="Bu F."/>
            <person name="Rutten L."/>
            <person name="Van Zeijl A."/>
            <person name="Liu W."/>
            <person name="Santuari L."/>
            <person name="Cao Q."/>
            <person name="Sharma T."/>
            <person name="Shen D."/>
            <person name="Roswanjaya Y."/>
            <person name="Wardhani T."/>
            <person name="Kalhor M.S."/>
            <person name="Jansen J."/>
            <person name="Van den Hoogen J."/>
            <person name="Gungor B."/>
            <person name="Hartog M."/>
            <person name="Hontelez J."/>
            <person name="Verver J."/>
            <person name="Yang W.-C."/>
            <person name="Schijlen E."/>
            <person name="Repin R."/>
            <person name="Schilthuizen M."/>
            <person name="Schranz E."/>
            <person name="Heidstra R."/>
            <person name="Miyata K."/>
            <person name="Fedorova E."/>
            <person name="Kohlen W."/>
            <person name="Bisseling T."/>
            <person name="Smit S."/>
            <person name="Geurts R."/>
        </authorList>
    </citation>
    <scope>NUCLEOTIDE SEQUENCE [LARGE SCALE GENOMIC DNA]</scope>
    <source>
        <strain evidence="9">cv. WU1-14</strain>
    </source>
</reference>
<evidence type="ECO:0000256" key="1">
    <source>
        <dbReference type="ARBA" id="ARBA00004141"/>
    </source>
</evidence>
<feature type="transmembrane region" description="Helical" evidence="5">
    <location>
        <begin position="386"/>
        <end position="406"/>
    </location>
</feature>
<evidence type="ECO:0000259" key="7">
    <source>
        <dbReference type="Pfam" id="PF23262"/>
    </source>
</evidence>
<feature type="transmembrane region" description="Helical" evidence="5">
    <location>
        <begin position="427"/>
        <end position="446"/>
    </location>
</feature>
<dbReference type="InterPro" id="IPR010658">
    <property type="entry name" value="Nodulin-like"/>
</dbReference>
<dbReference type="InterPro" id="IPR056555">
    <property type="entry name" value="NFD4_C"/>
</dbReference>
<comment type="caution">
    <text evidence="8">The sequence shown here is derived from an EMBL/GenBank/DDBJ whole genome shotgun (WGS) entry which is preliminary data.</text>
</comment>
<evidence type="ECO:0000256" key="2">
    <source>
        <dbReference type="ARBA" id="ARBA00022692"/>
    </source>
</evidence>
<dbReference type="OrthoDB" id="410267at2759"/>
<gene>
    <name evidence="8" type="primary">PanMFS15</name>
    <name evidence="8" type="ORF">PanWU01x14_148350</name>
</gene>
<feature type="domain" description="Nodulin-like" evidence="6">
    <location>
        <begin position="15"/>
        <end position="272"/>
    </location>
</feature>
<dbReference type="CDD" id="cd17354">
    <property type="entry name" value="MFS_Mch1p_like"/>
    <property type="match status" value="1"/>
</dbReference>
<feature type="domain" description="NFD4 C-terminal" evidence="7">
    <location>
        <begin position="343"/>
        <end position="556"/>
    </location>
</feature>
<accession>A0A2P5CJ35</accession>
<feature type="transmembrane region" description="Helical" evidence="5">
    <location>
        <begin position="123"/>
        <end position="141"/>
    </location>
</feature>
<feature type="transmembrane region" description="Helical" evidence="5">
    <location>
        <begin position="190"/>
        <end position="211"/>
    </location>
</feature>
<evidence type="ECO:0000256" key="5">
    <source>
        <dbReference type="SAM" id="Phobius"/>
    </source>
</evidence>
<feature type="transmembrane region" description="Helical" evidence="5">
    <location>
        <begin position="356"/>
        <end position="374"/>
    </location>
</feature>
<evidence type="ECO:0000313" key="8">
    <source>
        <dbReference type="EMBL" id="PON61049.1"/>
    </source>
</evidence>
<sequence length="565" mass="62229">MDHHNRRLSPMSNNKWVTTAASIWIQCAAGASYTFSIYSSVLKSSQGYDQSTLDTVSVFKDIGANTGVLSGLLYDAVTTQRRRSSIPGKLSGPWVVHTVGAVLSFVGYFFMWAAVTGLIPRPPVMAMCLLMFSAAHAQVFLNTANVVSGVHNFSAYSGTIVGILKGFLGLSGAILVQFYDTICRDKPSTFLLVLALFPTLISVLLMSLVRIHETNTRDDNKYLNAFSLVALIIAAYLTIIILLENILTLSTWSRISTFLLLLLLLASPLGIAIKAQYEDLKGAPEAETSSNIESNPLLDNSNYPSTSSKFSAQENPFEYEELPTSDRGQVKLLKSDDTMLLDEEVDMNLLQAMGTINFWLLFFAMFCGMGSGLATINNMNQLGHSLGYTTLEITSFVSLWSIWNFLGRLGAGYLSDFFLHTRGWARPLFIAITLGSMAIGHIIIASGFSENLYVGSILVGICYGSQWSLMPTISKEIFGIRHMGTIFNTISMASPIGSYIFSVRVIGYIYDKEASGNTCIGTHCFMTSFFIVAAVDCFGCLVAITLFFRTRRFYQLVVLKRLRYS</sequence>
<dbReference type="STRING" id="3476.A0A2P5CJ35"/>
<dbReference type="Pfam" id="PF23262">
    <property type="entry name" value="NFD4_C"/>
    <property type="match status" value="1"/>
</dbReference>
<feature type="transmembrane region" description="Helical" evidence="5">
    <location>
        <begin position="153"/>
        <end position="178"/>
    </location>
</feature>
<dbReference type="PANTHER" id="PTHR21576:SF22">
    <property type="entry name" value="F25A4.25 PROTEIN"/>
    <property type="match status" value="1"/>
</dbReference>
<dbReference type="AlphaFoldDB" id="A0A2P5CJ35"/>
<dbReference type="EMBL" id="JXTB01000124">
    <property type="protein sequence ID" value="PON61049.1"/>
    <property type="molecule type" value="Genomic_DNA"/>
</dbReference>
<dbReference type="Pfam" id="PF06813">
    <property type="entry name" value="Nodulin-like"/>
    <property type="match status" value="1"/>
</dbReference>
<feature type="transmembrane region" description="Helical" evidence="5">
    <location>
        <begin position="90"/>
        <end position="111"/>
    </location>
</feature>
<feature type="transmembrane region" description="Helical" evidence="5">
    <location>
        <begin position="452"/>
        <end position="473"/>
    </location>
</feature>
<feature type="transmembrane region" description="Helical" evidence="5">
    <location>
        <begin position="485"/>
        <end position="509"/>
    </location>
</feature>
<dbReference type="GO" id="GO:0016020">
    <property type="term" value="C:membrane"/>
    <property type="evidence" value="ECO:0007669"/>
    <property type="project" value="UniProtKB-SubCell"/>
</dbReference>
<keyword evidence="2 5" id="KW-0812">Transmembrane</keyword>
<dbReference type="Proteomes" id="UP000237105">
    <property type="component" value="Unassembled WGS sequence"/>
</dbReference>
<dbReference type="SUPFAM" id="SSF103473">
    <property type="entry name" value="MFS general substrate transporter"/>
    <property type="match status" value="2"/>
</dbReference>
<feature type="transmembrane region" description="Helical" evidence="5">
    <location>
        <begin position="255"/>
        <end position="273"/>
    </location>
</feature>
<evidence type="ECO:0000313" key="9">
    <source>
        <dbReference type="Proteomes" id="UP000237105"/>
    </source>
</evidence>
<evidence type="ECO:0000256" key="3">
    <source>
        <dbReference type="ARBA" id="ARBA00022989"/>
    </source>
</evidence>
<keyword evidence="4 5" id="KW-0472">Membrane</keyword>
<keyword evidence="3 5" id="KW-1133">Transmembrane helix</keyword>
<organism evidence="8 9">
    <name type="scientific">Parasponia andersonii</name>
    <name type="common">Sponia andersonii</name>
    <dbReference type="NCBI Taxonomy" id="3476"/>
    <lineage>
        <taxon>Eukaryota</taxon>
        <taxon>Viridiplantae</taxon>
        <taxon>Streptophyta</taxon>
        <taxon>Embryophyta</taxon>
        <taxon>Tracheophyta</taxon>
        <taxon>Spermatophyta</taxon>
        <taxon>Magnoliopsida</taxon>
        <taxon>eudicotyledons</taxon>
        <taxon>Gunneridae</taxon>
        <taxon>Pentapetalae</taxon>
        <taxon>rosids</taxon>
        <taxon>fabids</taxon>
        <taxon>Rosales</taxon>
        <taxon>Cannabaceae</taxon>
        <taxon>Parasponia</taxon>
    </lineage>
</organism>
<feature type="transmembrane region" description="Helical" evidence="5">
    <location>
        <begin position="529"/>
        <end position="548"/>
    </location>
</feature>
<keyword evidence="9" id="KW-1185">Reference proteome</keyword>
<dbReference type="Gene3D" id="1.20.1250.20">
    <property type="entry name" value="MFS general substrate transporter like domains"/>
    <property type="match status" value="1"/>
</dbReference>
<dbReference type="PANTHER" id="PTHR21576">
    <property type="entry name" value="UNCHARACTERIZED NODULIN-LIKE PROTEIN"/>
    <property type="match status" value="1"/>
</dbReference>
<comment type="subcellular location">
    <subcellularLocation>
        <location evidence="1">Membrane</location>
        <topology evidence="1">Multi-pass membrane protein</topology>
    </subcellularLocation>
</comment>